<dbReference type="RefSeq" id="WP_175469403.1">
    <property type="nucleotide sequence ID" value="NZ_FMUX01000001.1"/>
</dbReference>
<dbReference type="Gene3D" id="1.10.287.470">
    <property type="entry name" value="Helix hairpin bin"/>
    <property type="match status" value="1"/>
</dbReference>
<evidence type="ECO:0000313" key="6">
    <source>
        <dbReference type="Proteomes" id="UP000198870"/>
    </source>
</evidence>
<dbReference type="NCBIfam" id="TIGR01730">
    <property type="entry name" value="RND_mfp"/>
    <property type="match status" value="1"/>
</dbReference>
<dbReference type="InterPro" id="IPR058627">
    <property type="entry name" value="MdtA-like_C"/>
</dbReference>
<dbReference type="PROSITE" id="PS51257">
    <property type="entry name" value="PROKAR_LIPOPROTEIN"/>
    <property type="match status" value="1"/>
</dbReference>
<dbReference type="STRING" id="419481.SAMN05216233_101131"/>
<dbReference type="Proteomes" id="UP000198870">
    <property type="component" value="Unassembled WGS sequence"/>
</dbReference>
<feature type="domain" description="Multidrug resistance protein MdtA-like C-terminal permuted SH3" evidence="3">
    <location>
        <begin position="289"/>
        <end position="351"/>
    </location>
</feature>
<dbReference type="EMBL" id="FMUX01000001">
    <property type="protein sequence ID" value="SCX76553.1"/>
    <property type="molecule type" value="Genomic_DNA"/>
</dbReference>
<dbReference type="Pfam" id="PF25973">
    <property type="entry name" value="BSH_CzcB"/>
    <property type="match status" value="1"/>
</dbReference>
<proteinExistence type="inferred from homology"/>
<comment type="similarity">
    <text evidence="1">Belongs to the membrane fusion protein (MFP) (TC 8.A.1) family.</text>
</comment>
<dbReference type="GO" id="GO:1990281">
    <property type="term" value="C:efflux pump complex"/>
    <property type="evidence" value="ECO:0007669"/>
    <property type="project" value="TreeGrafter"/>
</dbReference>
<dbReference type="SUPFAM" id="SSF111369">
    <property type="entry name" value="HlyD-like secretion proteins"/>
    <property type="match status" value="1"/>
</dbReference>
<keyword evidence="6" id="KW-1185">Reference proteome</keyword>
<dbReference type="Gene3D" id="2.40.420.20">
    <property type="match status" value="1"/>
</dbReference>
<evidence type="ECO:0000313" key="5">
    <source>
        <dbReference type="EMBL" id="SCX76553.1"/>
    </source>
</evidence>
<dbReference type="Pfam" id="PF25954">
    <property type="entry name" value="Beta-barrel_RND_2"/>
    <property type="match status" value="1"/>
</dbReference>
<evidence type="ECO:0000256" key="1">
    <source>
        <dbReference type="ARBA" id="ARBA00009477"/>
    </source>
</evidence>
<sequence length="365" mass="39787">MGWKKRAIYGVALGLLVGVTGCGGEEKQEAEVIRAVKYREVAPVPSHLERRFSGITKAGEVVRMSFRTGGKIETLEAGVGDRVKRGQVVATLDNRDARLNLEKALVDLEKSRIQSDNAKSNLQRTKALYENNNVPVSEYEKARDTYANASAAYDVDVRAVRLQKRELTYYTLASPMDGIVTAREVEANENVASGEVVAVVQAGDSIEVEAGIPELWIAQIRQGQAAGIVYPAMPDKRFEGRVTEVAFESDPETHTYPVTLVMEGARANIRPGMPASVVFRFEREGAVPALLVPVHAVAKDYEGHFLYIVEKTGEGEGVVTKRRVTAGRMMSDGFEILSGLEGGEKVVTTGISFLTDGKKVKLISD</sequence>
<dbReference type="InterPro" id="IPR058647">
    <property type="entry name" value="BSH_CzcB-like"/>
</dbReference>
<accession>A0A1G5AF74</accession>
<name>A0A1G5AF74_9BACT</name>
<dbReference type="Pfam" id="PF25967">
    <property type="entry name" value="RND-MFP_C"/>
    <property type="match status" value="1"/>
</dbReference>
<dbReference type="Gene3D" id="2.40.30.170">
    <property type="match status" value="1"/>
</dbReference>
<dbReference type="AlphaFoldDB" id="A0A1G5AF74"/>
<feature type="domain" description="CzcB-like barrel-sandwich hybrid" evidence="4">
    <location>
        <begin position="64"/>
        <end position="199"/>
    </location>
</feature>
<gene>
    <name evidence="5" type="ORF">SAMN05216233_101131</name>
</gene>
<dbReference type="GO" id="GO:0015562">
    <property type="term" value="F:efflux transmembrane transporter activity"/>
    <property type="evidence" value="ECO:0007669"/>
    <property type="project" value="TreeGrafter"/>
</dbReference>
<dbReference type="PANTHER" id="PTHR30469">
    <property type="entry name" value="MULTIDRUG RESISTANCE PROTEIN MDTA"/>
    <property type="match status" value="1"/>
</dbReference>
<evidence type="ECO:0000259" key="4">
    <source>
        <dbReference type="Pfam" id="PF25973"/>
    </source>
</evidence>
<dbReference type="InterPro" id="IPR006143">
    <property type="entry name" value="RND_pump_MFP"/>
</dbReference>
<evidence type="ECO:0000259" key="2">
    <source>
        <dbReference type="Pfam" id="PF25954"/>
    </source>
</evidence>
<dbReference type="InterPro" id="IPR058792">
    <property type="entry name" value="Beta-barrel_RND_2"/>
</dbReference>
<dbReference type="PANTHER" id="PTHR30469:SF20">
    <property type="entry name" value="EFFLUX RND TRANSPORTER PERIPLASMIC ADAPTOR SUBUNIT"/>
    <property type="match status" value="1"/>
</dbReference>
<evidence type="ECO:0000259" key="3">
    <source>
        <dbReference type="Pfam" id="PF25967"/>
    </source>
</evidence>
<feature type="domain" description="CusB-like beta-barrel" evidence="2">
    <location>
        <begin position="208"/>
        <end position="279"/>
    </location>
</feature>
<dbReference type="Gene3D" id="2.40.50.100">
    <property type="match status" value="1"/>
</dbReference>
<organism evidence="5 6">
    <name type="scientific">Desulfoluna spongiiphila</name>
    <dbReference type="NCBI Taxonomy" id="419481"/>
    <lineage>
        <taxon>Bacteria</taxon>
        <taxon>Pseudomonadati</taxon>
        <taxon>Thermodesulfobacteriota</taxon>
        <taxon>Desulfobacteria</taxon>
        <taxon>Desulfobacterales</taxon>
        <taxon>Desulfolunaceae</taxon>
        <taxon>Desulfoluna</taxon>
    </lineage>
</organism>
<reference evidence="5 6" key="1">
    <citation type="submission" date="2016-10" db="EMBL/GenBank/DDBJ databases">
        <authorList>
            <person name="de Groot N.N."/>
        </authorList>
    </citation>
    <scope>NUCLEOTIDE SEQUENCE [LARGE SCALE GENOMIC DNA]</scope>
    <source>
        <strain evidence="5 6">AA1</strain>
    </source>
</reference>
<protein>
    <submittedName>
        <fullName evidence="5">RND family efflux transporter, MFP subunit</fullName>
    </submittedName>
</protein>